<feature type="compositionally biased region" description="Low complexity" evidence="7">
    <location>
        <begin position="563"/>
        <end position="589"/>
    </location>
</feature>
<feature type="compositionally biased region" description="Gly residues" evidence="7">
    <location>
        <begin position="296"/>
        <end position="305"/>
    </location>
</feature>
<keyword evidence="4" id="KW-0722">Serine protease inhibitor</keyword>
<evidence type="ECO:0000256" key="8">
    <source>
        <dbReference type="SAM" id="SignalP"/>
    </source>
</evidence>
<dbReference type="InterPro" id="IPR002035">
    <property type="entry name" value="VWF_A"/>
</dbReference>
<accession>A0A6P6NUD9</accession>
<feature type="compositionally biased region" description="Low complexity" evidence="7">
    <location>
        <begin position="261"/>
        <end position="271"/>
    </location>
</feature>
<dbReference type="GO" id="GO:0030198">
    <property type="term" value="P:extracellular matrix organization"/>
    <property type="evidence" value="ECO:0007669"/>
    <property type="project" value="TreeGrafter"/>
</dbReference>
<dbReference type="Pfam" id="PF00092">
    <property type="entry name" value="VWA"/>
    <property type="match status" value="2"/>
</dbReference>
<dbReference type="SMART" id="SM00131">
    <property type="entry name" value="KU"/>
    <property type="match status" value="1"/>
</dbReference>
<dbReference type="GeneID" id="113090827"/>
<keyword evidence="2" id="KW-0272">Extracellular matrix</keyword>
<dbReference type="PANTHER" id="PTHR24023">
    <property type="entry name" value="COLLAGEN ALPHA"/>
    <property type="match status" value="1"/>
</dbReference>
<keyword evidence="2" id="KW-0964">Secreted</keyword>
<dbReference type="PRINTS" id="PR00759">
    <property type="entry name" value="BASICPTASE"/>
</dbReference>
<dbReference type="CDD" id="cd22628">
    <property type="entry name" value="Kunitz_collagen_alpha1_XXVIII"/>
    <property type="match status" value="1"/>
</dbReference>
<dbReference type="KEGG" id="caua:113090827"/>
<dbReference type="AlphaFoldDB" id="A0A6P6NUD9"/>
<feature type="domain" description="VWFA" evidence="9">
    <location>
        <begin position="47"/>
        <end position="236"/>
    </location>
</feature>
<dbReference type="GO" id="GO:0005594">
    <property type="term" value="C:collagen type IX trimer"/>
    <property type="evidence" value="ECO:0007669"/>
    <property type="project" value="TreeGrafter"/>
</dbReference>
<evidence type="ECO:0000256" key="4">
    <source>
        <dbReference type="ARBA" id="ARBA00022900"/>
    </source>
</evidence>
<feature type="compositionally biased region" description="Low complexity" evidence="7">
    <location>
        <begin position="515"/>
        <end position="525"/>
    </location>
</feature>
<evidence type="ECO:0000256" key="5">
    <source>
        <dbReference type="ARBA" id="ARBA00023119"/>
    </source>
</evidence>
<feature type="region of interest" description="Disordered" evidence="7">
    <location>
        <begin position="993"/>
        <end position="1014"/>
    </location>
</feature>
<feature type="domain" description="BPTI/Kunitz inhibitor" evidence="10">
    <location>
        <begin position="1120"/>
        <end position="1170"/>
    </location>
</feature>
<dbReference type="CDD" id="cd01450">
    <property type="entry name" value="vWFA_subfamily_ECM"/>
    <property type="match status" value="1"/>
</dbReference>
<dbReference type="GO" id="GO:0005615">
    <property type="term" value="C:extracellular space"/>
    <property type="evidence" value="ECO:0007669"/>
    <property type="project" value="TreeGrafter"/>
</dbReference>
<dbReference type="Gene3D" id="3.40.50.410">
    <property type="entry name" value="von Willebrand factor, type A domain"/>
    <property type="match status" value="2"/>
</dbReference>
<dbReference type="RefSeq" id="XP_026112223.1">
    <property type="nucleotide sequence ID" value="XM_026256438.1"/>
</dbReference>
<dbReference type="SMART" id="SM00327">
    <property type="entry name" value="VWA"/>
    <property type="match status" value="2"/>
</dbReference>
<feature type="compositionally biased region" description="Pro residues" evidence="7">
    <location>
        <begin position="1098"/>
        <end position="1110"/>
    </location>
</feature>
<dbReference type="InterPro" id="IPR008160">
    <property type="entry name" value="Collagen"/>
</dbReference>
<dbReference type="GO" id="GO:0030020">
    <property type="term" value="F:extracellular matrix structural constituent conferring tensile strength"/>
    <property type="evidence" value="ECO:0007669"/>
    <property type="project" value="TreeGrafter"/>
</dbReference>
<dbReference type="InterPro" id="IPR002223">
    <property type="entry name" value="Kunitz_BPTI"/>
</dbReference>
<feature type="signal peptide" evidence="8">
    <location>
        <begin position="1"/>
        <end position="18"/>
    </location>
</feature>
<dbReference type="OrthoDB" id="687730at2759"/>
<keyword evidence="5" id="KW-0176">Collagen</keyword>
<feature type="compositionally biased region" description="Basic and acidic residues" evidence="7">
    <location>
        <begin position="736"/>
        <end position="757"/>
    </location>
</feature>
<dbReference type="Gene3D" id="4.10.410.10">
    <property type="entry name" value="Pancreatic trypsin inhibitor Kunitz domain"/>
    <property type="match status" value="1"/>
</dbReference>
<gene>
    <name evidence="12" type="primary">LOC113090827</name>
</gene>
<dbReference type="InterPro" id="IPR036880">
    <property type="entry name" value="Kunitz_BPTI_sf"/>
</dbReference>
<dbReference type="FunFam" id="4.10.410.10:FF:000020">
    <property type="entry name" value="Collagen, type VI, alpha 3"/>
    <property type="match status" value="1"/>
</dbReference>
<keyword evidence="6" id="KW-1015">Disulfide bond</keyword>
<dbReference type="PROSITE" id="PS50234">
    <property type="entry name" value="VWFA"/>
    <property type="match status" value="2"/>
</dbReference>
<evidence type="ECO:0000256" key="2">
    <source>
        <dbReference type="ARBA" id="ARBA00022530"/>
    </source>
</evidence>
<evidence type="ECO:0000256" key="3">
    <source>
        <dbReference type="ARBA" id="ARBA00022690"/>
    </source>
</evidence>
<feature type="compositionally biased region" description="Low complexity" evidence="7">
    <location>
        <begin position="324"/>
        <end position="345"/>
    </location>
</feature>
<feature type="compositionally biased region" description="Pro residues" evidence="7">
    <location>
        <begin position="999"/>
        <end position="1008"/>
    </location>
</feature>
<dbReference type="Pfam" id="PF01391">
    <property type="entry name" value="Collagen"/>
    <property type="match status" value="4"/>
</dbReference>
<feature type="region of interest" description="Disordered" evidence="7">
    <location>
        <begin position="1089"/>
        <end position="1110"/>
    </location>
</feature>
<comment type="subcellular location">
    <subcellularLocation>
        <location evidence="1">Secreted</location>
        <location evidence="1">Extracellular space</location>
        <location evidence="1">Extracellular matrix</location>
    </subcellularLocation>
</comment>
<feature type="compositionally biased region" description="Basic and acidic residues" evidence="7">
    <location>
        <begin position="551"/>
        <end position="562"/>
    </location>
</feature>
<feature type="compositionally biased region" description="Basic and acidic residues" evidence="7">
    <location>
        <begin position="765"/>
        <end position="774"/>
    </location>
</feature>
<evidence type="ECO:0000313" key="11">
    <source>
        <dbReference type="Proteomes" id="UP000515129"/>
    </source>
</evidence>
<keyword evidence="11" id="KW-1185">Reference proteome</keyword>
<keyword evidence="8" id="KW-0732">Signal</keyword>
<evidence type="ECO:0000313" key="12">
    <source>
        <dbReference type="RefSeq" id="XP_026112223.1"/>
    </source>
</evidence>
<evidence type="ECO:0000259" key="9">
    <source>
        <dbReference type="PROSITE" id="PS50234"/>
    </source>
</evidence>
<organism evidence="11 12">
    <name type="scientific">Carassius auratus</name>
    <name type="common">Goldfish</name>
    <dbReference type="NCBI Taxonomy" id="7957"/>
    <lineage>
        <taxon>Eukaryota</taxon>
        <taxon>Metazoa</taxon>
        <taxon>Chordata</taxon>
        <taxon>Craniata</taxon>
        <taxon>Vertebrata</taxon>
        <taxon>Euteleostomi</taxon>
        <taxon>Actinopterygii</taxon>
        <taxon>Neopterygii</taxon>
        <taxon>Teleostei</taxon>
        <taxon>Ostariophysi</taxon>
        <taxon>Cypriniformes</taxon>
        <taxon>Cyprinidae</taxon>
        <taxon>Cyprininae</taxon>
        <taxon>Carassius</taxon>
    </lineage>
</organism>
<feature type="chain" id="PRO_5027536457" evidence="8">
    <location>
        <begin position="19"/>
        <end position="1173"/>
    </location>
</feature>
<dbReference type="PROSITE" id="PS50279">
    <property type="entry name" value="BPTI_KUNITZ_2"/>
    <property type="match status" value="1"/>
</dbReference>
<dbReference type="InterPro" id="IPR036465">
    <property type="entry name" value="vWFA_dom_sf"/>
</dbReference>
<dbReference type="Proteomes" id="UP000515129">
    <property type="component" value="Unplaced"/>
</dbReference>
<feature type="region of interest" description="Disordered" evidence="7">
    <location>
        <begin position="237"/>
        <end position="777"/>
    </location>
</feature>
<dbReference type="PANTHER" id="PTHR24023:SF1103">
    <property type="entry name" value="MACROPHAGE RECEPTOR MARCO"/>
    <property type="match status" value="1"/>
</dbReference>
<dbReference type="GO" id="GO:0004867">
    <property type="term" value="F:serine-type endopeptidase inhibitor activity"/>
    <property type="evidence" value="ECO:0007669"/>
    <property type="project" value="UniProtKB-KW"/>
</dbReference>
<evidence type="ECO:0000259" key="10">
    <source>
        <dbReference type="PROSITE" id="PS50279"/>
    </source>
</evidence>
<feature type="domain" description="VWFA" evidence="9">
    <location>
        <begin position="802"/>
        <end position="985"/>
    </location>
</feature>
<reference evidence="12" key="1">
    <citation type="submission" date="2025-08" db="UniProtKB">
        <authorList>
            <consortium name="RefSeq"/>
        </authorList>
    </citation>
    <scope>IDENTIFICATION</scope>
    <source>
        <strain evidence="12">Wakin</strain>
        <tissue evidence="12">Muscle</tissue>
    </source>
</reference>
<dbReference type="Pfam" id="PF00014">
    <property type="entry name" value="Kunitz_BPTI"/>
    <property type="match status" value="1"/>
</dbReference>
<dbReference type="SUPFAM" id="SSF57362">
    <property type="entry name" value="BPTI-like"/>
    <property type="match status" value="1"/>
</dbReference>
<dbReference type="InterPro" id="IPR050149">
    <property type="entry name" value="Collagen_superfamily"/>
</dbReference>
<sequence>MQCGVMLCVLLLILSSSARNQNRRKNRQKPENSVVTNEVKTLFCPVELAFLVDSSEKATMQLFEMQREFVLRFSTRLMQLQVSGWRLRVRLALLQYSSTVSVEHNFQDWQDIDVFHSRVDAMTYIGHGTYSAYAISNATQLFNQQTSPSSLRAALLLTDGVDHPRSPSAVTAAADAKNHNIHMFVIGLSGSTRDEQDNGRLRSIASAPPQQHLFSLTDPQLDDKLFRELSELTNTVCPQPKSCQCEKGERGTPGNPGKPGDPGFDGPPGLKGSKGAAGLNGRPGLEGLRGRPGLKGQKGGKGECGAPGLKGDQGPDGPPGPRGPQGDQGLSGNPGDSGPEGPSGPKGERGPSGPTGPQGDPGMGFPGMKGEKGSQGRPGPTGPVGFGEPGMPGPPGPPGVQGNQGFPGEGLPGTKGDRGFEGPKGARGPPGISIKGDKGNTGEKGLPGLIGFPGVGIQGEKGDLGLIGPPGPRGPPGVGIVGTKGDQGFPGESGLQGERGIGEPGPKGEPGPDGAPGIPGIPGEDGSVGPKGEMGLPGARGPEGSPGKGIPGEKGDRGDRGPRGLPGSAGAAGPPGAKGEPGSLGMMGLPGPPGRGLPGSKGEPGPAGPQGSVGEPGVGTTGPKGDRGSPGPVGPEGMKGEGYPGPQGLPGLPGPPGEAGPEGQGIPGAKGDRGLPGVTGPSGPPGIGLMGLKGAVGQPGAHGIPGPPGEGIQGPKGDPGFRGPPGPRGPPGDGLPGEKGDRGLAGERGRKGERGEHGMPGQTGEKGKPGEKGEPGLSRDQVIRIIREICGCDLKCRTSPLELVFIIDSSQSIGPENFELVKDFVNTLIDHVSVSHEATRVGVVLFSHVDLVVTSLQQLSNRESIKAAVREMPYLGEGTFTGSAISRATQLFRGARPGVRKIAVVLTDGLADKRDSVRLKDAAEEARNAGIEIFVVGIMKSSDSQYTEFKNEMNILAFDPDEDYVYLIDDFMKLHTLESKLLSQICESDDGPLFSPNGKPFPPLGPEPVPERTEAPTRNDFITEGKEAALPTEFETTSSPDDYDKMDINNNNNWNAFVDESLNELPKVTDAPVGDRTRRYSISVSEPQTPINWRPVPEMNPAPRSPPAPQPNSFMKEVGCMLGLDPGPCREYRVMWYYDPEANACAQFWYGGCQGNSNRFETEDLCQNTCVQT</sequence>
<protein>
    <submittedName>
        <fullName evidence="12">Collagen alpha-1(XXVIII) chain-like</fullName>
    </submittedName>
</protein>
<proteinExistence type="predicted"/>
<evidence type="ECO:0000256" key="7">
    <source>
        <dbReference type="SAM" id="MobiDB-lite"/>
    </source>
</evidence>
<name>A0A6P6NUD9_CARAU</name>
<dbReference type="FunFam" id="3.40.50.410:FF:000051">
    <property type="entry name" value="Collagen type XXVIII alpha 1 chain"/>
    <property type="match status" value="1"/>
</dbReference>
<dbReference type="SUPFAM" id="SSF53300">
    <property type="entry name" value="vWA-like"/>
    <property type="match status" value="2"/>
</dbReference>
<evidence type="ECO:0000256" key="1">
    <source>
        <dbReference type="ARBA" id="ARBA00004498"/>
    </source>
</evidence>
<keyword evidence="3" id="KW-0646">Protease inhibitor</keyword>
<dbReference type="InterPro" id="IPR020901">
    <property type="entry name" value="Prtase_inh_Kunz-CS"/>
</dbReference>
<dbReference type="PROSITE" id="PS00280">
    <property type="entry name" value="BPTI_KUNITZ_1"/>
    <property type="match status" value="1"/>
</dbReference>
<evidence type="ECO:0000256" key="6">
    <source>
        <dbReference type="ARBA" id="ARBA00023157"/>
    </source>
</evidence>